<gene>
    <name evidence="1" type="ORF">FSB_LOCUS9400</name>
</gene>
<accession>A0A2N9F322</accession>
<dbReference type="EMBL" id="OIVN01000521">
    <property type="protein sequence ID" value="SPC81518.1"/>
    <property type="molecule type" value="Genomic_DNA"/>
</dbReference>
<dbReference type="AlphaFoldDB" id="A0A2N9F322"/>
<name>A0A2N9F322_FAGSY</name>
<protein>
    <submittedName>
        <fullName evidence="1">Uncharacterized protein</fullName>
    </submittedName>
</protein>
<organism evidence="1">
    <name type="scientific">Fagus sylvatica</name>
    <name type="common">Beechnut</name>
    <dbReference type="NCBI Taxonomy" id="28930"/>
    <lineage>
        <taxon>Eukaryota</taxon>
        <taxon>Viridiplantae</taxon>
        <taxon>Streptophyta</taxon>
        <taxon>Embryophyta</taxon>
        <taxon>Tracheophyta</taxon>
        <taxon>Spermatophyta</taxon>
        <taxon>Magnoliopsida</taxon>
        <taxon>eudicotyledons</taxon>
        <taxon>Gunneridae</taxon>
        <taxon>Pentapetalae</taxon>
        <taxon>rosids</taxon>
        <taxon>fabids</taxon>
        <taxon>Fagales</taxon>
        <taxon>Fagaceae</taxon>
        <taxon>Fagus</taxon>
    </lineage>
</organism>
<proteinExistence type="predicted"/>
<reference evidence="1" key="1">
    <citation type="submission" date="2018-02" db="EMBL/GenBank/DDBJ databases">
        <authorList>
            <person name="Cohen D.B."/>
            <person name="Kent A.D."/>
        </authorList>
    </citation>
    <scope>NUCLEOTIDE SEQUENCE</scope>
</reference>
<evidence type="ECO:0000313" key="1">
    <source>
        <dbReference type="EMBL" id="SPC81518.1"/>
    </source>
</evidence>
<sequence length="104" mass="12254">MELSLQCYPEIGWENIVNCAQNHWKSEVLKSCNVYQIWKHRNAVLHMDSISSEEQIVAAIRKQVMRTKRFAVLYRVCWLACPACFNRILLDYCHVMETAGYIED</sequence>